<feature type="region of interest" description="Disordered" evidence="1">
    <location>
        <begin position="1"/>
        <end position="29"/>
    </location>
</feature>
<protein>
    <submittedName>
        <fullName evidence="3">Uncharacterized protein</fullName>
    </submittedName>
</protein>
<gene>
    <name evidence="3" type="ORF">DSM106044_01482</name>
</gene>
<reference evidence="3 4" key="1">
    <citation type="journal article" date="2019" name="Anaerobe">
        <title>Detection of Robinsoniella peoriensis in multiple bone samples of a trauma patient.</title>
        <authorList>
            <person name="Schrottner P."/>
            <person name="Hartwich K."/>
            <person name="Bunk B."/>
            <person name="Schober I."/>
            <person name="Helbig S."/>
            <person name="Rudolph W.W."/>
            <person name="Gunzer F."/>
        </authorList>
    </citation>
    <scope>NUCLEOTIDE SEQUENCE [LARGE SCALE GENOMIC DNA]</scope>
    <source>
        <strain evidence="3 4">DSM 106044</strain>
    </source>
</reference>
<organism evidence="3 4">
    <name type="scientific">Robinsoniella peoriensis</name>
    <dbReference type="NCBI Taxonomy" id="180332"/>
    <lineage>
        <taxon>Bacteria</taxon>
        <taxon>Bacillati</taxon>
        <taxon>Bacillota</taxon>
        <taxon>Clostridia</taxon>
        <taxon>Lachnospirales</taxon>
        <taxon>Lachnospiraceae</taxon>
        <taxon>Robinsoniella</taxon>
    </lineage>
</organism>
<accession>A0A4U8Q9L9</accession>
<name>A0A4U8Q9L9_9FIRM</name>
<dbReference type="EMBL" id="QGQD01000035">
    <property type="protein sequence ID" value="TLD01627.1"/>
    <property type="molecule type" value="Genomic_DNA"/>
</dbReference>
<keyword evidence="2" id="KW-0812">Transmembrane</keyword>
<keyword evidence="2" id="KW-1133">Transmembrane helix</keyword>
<dbReference type="AlphaFoldDB" id="A0A4U8Q9L9"/>
<evidence type="ECO:0000256" key="2">
    <source>
        <dbReference type="SAM" id="Phobius"/>
    </source>
</evidence>
<evidence type="ECO:0000256" key="1">
    <source>
        <dbReference type="SAM" id="MobiDB-lite"/>
    </source>
</evidence>
<dbReference type="RefSeq" id="WP_027292332.1">
    <property type="nucleotide sequence ID" value="NZ_JTGN01000019.1"/>
</dbReference>
<comment type="caution">
    <text evidence="3">The sequence shown here is derived from an EMBL/GenBank/DDBJ whole genome shotgun (WGS) entry which is preliminary data.</text>
</comment>
<sequence length="202" mass="22165">MKLDELNKAYEEELEEQKKETTEMHEPEPKSKGKWVLLIAVVLILSTTAFALSSKFKNNTADEAETAGIAAEGAIMNGLPEGMKEGELGDALQQKIDESMFTVNVNSQPIFQNGTSKGKVDIVNSPGNSFPCTVALTLDEDGSELYRSDDLIYPEQYIPTIKLTKNLPKGAYPATLTYYVYDVDGKEVTGTMKAAMTIVIQN</sequence>
<keyword evidence="2" id="KW-0472">Membrane</keyword>
<proteinExistence type="predicted"/>
<feature type="transmembrane region" description="Helical" evidence="2">
    <location>
        <begin position="35"/>
        <end position="52"/>
    </location>
</feature>
<evidence type="ECO:0000313" key="4">
    <source>
        <dbReference type="Proteomes" id="UP000306509"/>
    </source>
</evidence>
<dbReference type="STRING" id="180332.GCA_000797495_05658"/>
<dbReference type="Proteomes" id="UP000306509">
    <property type="component" value="Unassembled WGS sequence"/>
</dbReference>
<keyword evidence="4" id="KW-1185">Reference proteome</keyword>
<evidence type="ECO:0000313" key="3">
    <source>
        <dbReference type="EMBL" id="TLD01627.1"/>
    </source>
</evidence>